<comment type="caution">
    <text evidence="1">The sequence shown here is derived from an EMBL/GenBank/DDBJ whole genome shotgun (WGS) entry which is preliminary data.</text>
</comment>
<keyword evidence="2" id="KW-1185">Reference proteome</keyword>
<reference evidence="1" key="1">
    <citation type="submission" date="2022-08" db="EMBL/GenBank/DDBJ databases">
        <authorList>
            <person name="Kallberg Y."/>
            <person name="Tangrot J."/>
            <person name="Rosling A."/>
        </authorList>
    </citation>
    <scope>NUCLEOTIDE SEQUENCE</scope>
    <source>
        <strain evidence="1">Wild A</strain>
    </source>
</reference>
<evidence type="ECO:0000313" key="2">
    <source>
        <dbReference type="Proteomes" id="UP001153678"/>
    </source>
</evidence>
<proteinExistence type="predicted"/>
<accession>A0A9W4TBJ6</accession>
<sequence length="111" mass="12730">GTNDSDINNLVRRQPHQPKKVEVNAGNRTWIFKRNNQQIPVYEYNANQCTLGFAVKKVLGYQPFNHGFLILGSSREEAVRLGDVRNLKYDPANGLNYAILRLLPNNEQYTL</sequence>
<dbReference type="Proteomes" id="UP001153678">
    <property type="component" value="Unassembled WGS sequence"/>
</dbReference>
<feature type="non-terminal residue" evidence="1">
    <location>
        <position position="111"/>
    </location>
</feature>
<dbReference type="EMBL" id="CAMKVN010020805">
    <property type="protein sequence ID" value="CAI2199268.1"/>
    <property type="molecule type" value="Genomic_DNA"/>
</dbReference>
<dbReference type="OrthoDB" id="10564116at2759"/>
<protein>
    <submittedName>
        <fullName evidence="1">13226_t:CDS:1</fullName>
    </submittedName>
</protein>
<evidence type="ECO:0000313" key="1">
    <source>
        <dbReference type="EMBL" id="CAI2199268.1"/>
    </source>
</evidence>
<dbReference type="AlphaFoldDB" id="A0A9W4TBJ6"/>
<name>A0A9W4TBJ6_9GLOM</name>
<gene>
    <name evidence="1" type="ORF">FWILDA_LOCUS18989</name>
</gene>
<organism evidence="1 2">
    <name type="scientific">Funneliformis geosporum</name>
    <dbReference type="NCBI Taxonomy" id="1117311"/>
    <lineage>
        <taxon>Eukaryota</taxon>
        <taxon>Fungi</taxon>
        <taxon>Fungi incertae sedis</taxon>
        <taxon>Mucoromycota</taxon>
        <taxon>Glomeromycotina</taxon>
        <taxon>Glomeromycetes</taxon>
        <taxon>Glomerales</taxon>
        <taxon>Glomeraceae</taxon>
        <taxon>Funneliformis</taxon>
    </lineage>
</organism>